<dbReference type="AlphaFoldDB" id="A0A182U684"/>
<dbReference type="EnsemblMetazoa" id="AMEC014667-RA">
    <property type="protein sequence ID" value="AMEC014667-PA"/>
    <property type="gene ID" value="AMEC014667"/>
</dbReference>
<dbReference type="InterPro" id="IPR007110">
    <property type="entry name" value="Ig-like_dom"/>
</dbReference>
<keyword evidence="2" id="KW-1015">Disulfide bond</keyword>
<dbReference type="PANTHER" id="PTHR45080:SF8">
    <property type="entry name" value="IG-LIKE DOMAIN-CONTAINING PROTEIN"/>
    <property type="match status" value="1"/>
</dbReference>
<protein>
    <submittedName>
        <fullName evidence="5">Ig-like domain-containing protein</fullName>
    </submittedName>
</protein>
<keyword evidence="6" id="KW-1185">Reference proteome</keyword>
<evidence type="ECO:0000256" key="1">
    <source>
        <dbReference type="ARBA" id="ARBA00022729"/>
    </source>
</evidence>
<dbReference type="Pfam" id="PF13927">
    <property type="entry name" value="Ig_3"/>
    <property type="match status" value="1"/>
</dbReference>
<dbReference type="VEuPathDB" id="VectorBase:AMEC014667"/>
<dbReference type="SUPFAM" id="SSF48726">
    <property type="entry name" value="Immunoglobulin"/>
    <property type="match status" value="1"/>
</dbReference>
<reference evidence="6" key="1">
    <citation type="submission" date="2014-01" db="EMBL/GenBank/DDBJ databases">
        <title>The Genome Sequence of Anopheles melas CM1001059_A (V2).</title>
        <authorList>
            <consortium name="The Broad Institute Genomics Platform"/>
            <person name="Neafsey D.E."/>
            <person name="Besansky N."/>
            <person name="Howell P."/>
            <person name="Walton C."/>
            <person name="Young S.K."/>
            <person name="Zeng Q."/>
            <person name="Gargeya S."/>
            <person name="Fitzgerald M."/>
            <person name="Haas B."/>
            <person name="Abouelleil A."/>
            <person name="Allen A.W."/>
            <person name="Alvarado L."/>
            <person name="Arachchi H.M."/>
            <person name="Berlin A.M."/>
            <person name="Chapman S.B."/>
            <person name="Gainer-Dewar J."/>
            <person name="Goldberg J."/>
            <person name="Griggs A."/>
            <person name="Gujja S."/>
            <person name="Hansen M."/>
            <person name="Howarth C."/>
            <person name="Imamovic A."/>
            <person name="Ireland A."/>
            <person name="Larimer J."/>
            <person name="McCowan C."/>
            <person name="Murphy C."/>
            <person name="Pearson M."/>
            <person name="Poon T.W."/>
            <person name="Priest M."/>
            <person name="Roberts A."/>
            <person name="Saif S."/>
            <person name="Shea T."/>
            <person name="Sisk P."/>
            <person name="Sykes S."/>
            <person name="Wortman J."/>
            <person name="Nusbaum C."/>
            <person name="Birren B."/>
        </authorList>
    </citation>
    <scope>NUCLEOTIDE SEQUENCE [LARGE SCALE GENOMIC DNA]</scope>
    <source>
        <strain evidence="6">CM1001059</strain>
    </source>
</reference>
<keyword evidence="1" id="KW-0732">Signal</keyword>
<dbReference type="GO" id="GO:0007156">
    <property type="term" value="P:homophilic cell adhesion via plasma membrane adhesion molecules"/>
    <property type="evidence" value="ECO:0007669"/>
    <property type="project" value="TreeGrafter"/>
</dbReference>
<dbReference type="GO" id="GO:0005886">
    <property type="term" value="C:plasma membrane"/>
    <property type="evidence" value="ECO:0007669"/>
    <property type="project" value="TreeGrafter"/>
</dbReference>
<evidence type="ECO:0000313" key="6">
    <source>
        <dbReference type="Proteomes" id="UP000075902"/>
    </source>
</evidence>
<organism evidence="5 6">
    <name type="scientific">Anopheles melas</name>
    <dbReference type="NCBI Taxonomy" id="34690"/>
    <lineage>
        <taxon>Eukaryota</taxon>
        <taxon>Metazoa</taxon>
        <taxon>Ecdysozoa</taxon>
        <taxon>Arthropoda</taxon>
        <taxon>Hexapoda</taxon>
        <taxon>Insecta</taxon>
        <taxon>Pterygota</taxon>
        <taxon>Neoptera</taxon>
        <taxon>Endopterygota</taxon>
        <taxon>Diptera</taxon>
        <taxon>Nematocera</taxon>
        <taxon>Culicoidea</taxon>
        <taxon>Culicidae</taxon>
        <taxon>Anophelinae</taxon>
        <taxon>Anopheles</taxon>
    </lineage>
</organism>
<name>A0A182U684_9DIPT</name>
<dbReference type="Proteomes" id="UP000075902">
    <property type="component" value="Unassembled WGS sequence"/>
</dbReference>
<proteinExistence type="predicted"/>
<evidence type="ECO:0000313" key="5">
    <source>
        <dbReference type="EnsemblMetazoa" id="AMEC014667-PA"/>
    </source>
</evidence>
<dbReference type="InterPro" id="IPR013783">
    <property type="entry name" value="Ig-like_fold"/>
</dbReference>
<dbReference type="STRING" id="34690.A0A182U684"/>
<dbReference type="PROSITE" id="PS50835">
    <property type="entry name" value="IG_LIKE"/>
    <property type="match status" value="1"/>
</dbReference>
<dbReference type="PANTHER" id="PTHR45080">
    <property type="entry name" value="CONTACTIN 5"/>
    <property type="match status" value="1"/>
</dbReference>
<reference evidence="5" key="2">
    <citation type="submission" date="2020-05" db="UniProtKB">
        <authorList>
            <consortium name="EnsemblMetazoa"/>
        </authorList>
    </citation>
    <scope>IDENTIFICATION</scope>
    <source>
        <strain evidence="5">CM1001059</strain>
    </source>
</reference>
<accession>A0A182U684</accession>
<keyword evidence="3" id="KW-0393">Immunoglobulin domain</keyword>
<dbReference type="InterPro" id="IPR050958">
    <property type="entry name" value="Cell_Adh-Cytoskel_Orgn"/>
</dbReference>
<feature type="domain" description="Ig-like" evidence="4">
    <location>
        <begin position="50"/>
        <end position="108"/>
    </location>
</feature>
<sequence>MSGKFQDIMLANGPFPESVEERGTAQAVGRAIRANFQQFQFLKSDPQQRPKITEHPKDAVAAKDEPLTLNCKATGRPPPEFIWYQNGVPLSPSDRRVILPEGSLFFLR</sequence>
<dbReference type="InterPro" id="IPR036179">
    <property type="entry name" value="Ig-like_dom_sf"/>
</dbReference>
<dbReference type="Gene3D" id="2.60.40.10">
    <property type="entry name" value="Immunoglobulins"/>
    <property type="match status" value="1"/>
</dbReference>
<evidence type="ECO:0000256" key="2">
    <source>
        <dbReference type="ARBA" id="ARBA00023157"/>
    </source>
</evidence>
<evidence type="ECO:0000259" key="4">
    <source>
        <dbReference type="PROSITE" id="PS50835"/>
    </source>
</evidence>
<evidence type="ECO:0000256" key="3">
    <source>
        <dbReference type="ARBA" id="ARBA00023319"/>
    </source>
</evidence>